<evidence type="ECO:0000313" key="2">
    <source>
        <dbReference type="Proteomes" id="UP000616151"/>
    </source>
</evidence>
<accession>A0ACC5R9U2</accession>
<evidence type="ECO:0000313" key="1">
    <source>
        <dbReference type="EMBL" id="MBK1869429.1"/>
    </source>
</evidence>
<name>A0ACC5R9U2_9HYPH</name>
<keyword evidence="2" id="KW-1185">Reference proteome</keyword>
<dbReference type="Proteomes" id="UP000616151">
    <property type="component" value="Unassembled WGS sequence"/>
</dbReference>
<reference evidence="1" key="1">
    <citation type="submission" date="2021-01" db="EMBL/GenBank/DDBJ databases">
        <authorList>
            <person name="Sun Q."/>
        </authorList>
    </citation>
    <scope>NUCLEOTIDE SEQUENCE</scope>
    <source>
        <strain evidence="1">YIM B02566</strain>
    </source>
</reference>
<organism evidence="1 2">
    <name type="scientific">Taklimakanibacter albus</name>
    <dbReference type="NCBI Taxonomy" id="2800327"/>
    <lineage>
        <taxon>Bacteria</taxon>
        <taxon>Pseudomonadati</taxon>
        <taxon>Pseudomonadota</taxon>
        <taxon>Alphaproteobacteria</taxon>
        <taxon>Hyphomicrobiales</taxon>
        <taxon>Aestuariivirgaceae</taxon>
        <taxon>Taklimakanibacter</taxon>
    </lineage>
</organism>
<sequence>MRKPVRQRLTACLEEDATKAERLLASYMLANLTSLPFETAATLAGKIGLSEPSVGRFCRAIGYKHFKELKSDLQADIGEGPWLIGDRLKDFRQRSRRGDDELARGLDKEIAALVRNYEIARTKEWKRVVKRLAQSPDIFVAGFQTERGLAQYLANQLQYLRPGVQLVDLAGGNFADVLLGNPARANLILIEARRYSSLAQRLAAEARQAGVATMLITDSYCDWAHDLVDEVFSVETDLNQFWDATAPIASLITLLVNSIFNELGPQVEERMNKVSGLYSQFIGYVGDPKA</sequence>
<gene>
    <name evidence="1" type="ORF">JHL16_23920</name>
</gene>
<comment type="caution">
    <text evidence="1">The sequence shown here is derived from an EMBL/GenBank/DDBJ whole genome shotgun (WGS) entry which is preliminary data.</text>
</comment>
<protein>
    <submittedName>
        <fullName evidence="1">MurR/RpiR family transcriptional regulator</fullName>
    </submittedName>
</protein>
<dbReference type="EMBL" id="JAENHL010000008">
    <property type="protein sequence ID" value="MBK1869429.1"/>
    <property type="molecule type" value="Genomic_DNA"/>
</dbReference>
<proteinExistence type="predicted"/>